<evidence type="ECO:0000313" key="2">
    <source>
        <dbReference type="Proteomes" id="UP000834106"/>
    </source>
</evidence>
<dbReference type="AlphaFoldDB" id="A0AAD2A319"/>
<dbReference type="Proteomes" id="UP000834106">
    <property type="component" value="Chromosome 17"/>
</dbReference>
<accession>A0AAD2A319</accession>
<gene>
    <name evidence="1" type="ORF">FPE_LOCUS27911</name>
</gene>
<organism evidence="1 2">
    <name type="scientific">Fraxinus pennsylvanica</name>
    <dbReference type="NCBI Taxonomy" id="56036"/>
    <lineage>
        <taxon>Eukaryota</taxon>
        <taxon>Viridiplantae</taxon>
        <taxon>Streptophyta</taxon>
        <taxon>Embryophyta</taxon>
        <taxon>Tracheophyta</taxon>
        <taxon>Spermatophyta</taxon>
        <taxon>Magnoliopsida</taxon>
        <taxon>eudicotyledons</taxon>
        <taxon>Gunneridae</taxon>
        <taxon>Pentapetalae</taxon>
        <taxon>asterids</taxon>
        <taxon>lamiids</taxon>
        <taxon>Lamiales</taxon>
        <taxon>Oleaceae</taxon>
        <taxon>Oleeae</taxon>
        <taxon>Fraxinus</taxon>
    </lineage>
</organism>
<evidence type="ECO:0000313" key="1">
    <source>
        <dbReference type="EMBL" id="CAI9780481.1"/>
    </source>
</evidence>
<keyword evidence="2" id="KW-1185">Reference proteome</keyword>
<name>A0AAD2A319_9LAMI</name>
<proteinExistence type="predicted"/>
<sequence>MYHQTRIPPQPYHRHHKIATSTTKQLLPSPDPPPNQNTAAASLQNHMDNCADISGNILVGADAMDWNHNNPTPHGCLEHPFRPPLLPHKISKCVIRHHQDGDDFPFVDVSGGSIFGQKIVKVAEFWVSSEEPGDVEACGG</sequence>
<reference evidence="1" key="1">
    <citation type="submission" date="2023-05" db="EMBL/GenBank/DDBJ databases">
        <authorList>
            <person name="Huff M."/>
        </authorList>
    </citation>
    <scope>NUCLEOTIDE SEQUENCE</scope>
</reference>
<protein>
    <submittedName>
        <fullName evidence="1">Uncharacterized protein</fullName>
    </submittedName>
</protein>
<dbReference type="EMBL" id="OU503052">
    <property type="protein sequence ID" value="CAI9780481.1"/>
    <property type="molecule type" value="Genomic_DNA"/>
</dbReference>